<evidence type="ECO:0000313" key="3">
    <source>
        <dbReference type="Proteomes" id="UP000766336"/>
    </source>
</evidence>
<proteinExistence type="predicted"/>
<keyword evidence="3" id="KW-1185">Reference proteome</keyword>
<dbReference type="InterPro" id="IPR050383">
    <property type="entry name" value="GlyoxalaseI/FosfomycinResist"/>
</dbReference>
<dbReference type="InterPro" id="IPR004360">
    <property type="entry name" value="Glyas_Fos-R_dOase_dom"/>
</dbReference>
<dbReference type="PROSITE" id="PS51819">
    <property type="entry name" value="VOC"/>
    <property type="match status" value="1"/>
</dbReference>
<dbReference type="InterPro" id="IPR037523">
    <property type="entry name" value="VOC_core"/>
</dbReference>
<dbReference type="PANTHER" id="PTHR21366">
    <property type="entry name" value="GLYOXALASE FAMILY PROTEIN"/>
    <property type="match status" value="1"/>
</dbReference>
<evidence type="ECO:0000313" key="2">
    <source>
        <dbReference type="EMBL" id="MBS7809616.1"/>
    </source>
</evidence>
<dbReference type="EMBL" id="JAHCDA010000001">
    <property type="protein sequence ID" value="MBS7809616.1"/>
    <property type="molecule type" value="Genomic_DNA"/>
</dbReference>
<dbReference type="RefSeq" id="WP_213668299.1">
    <property type="nucleotide sequence ID" value="NZ_JAHCDA010000001.1"/>
</dbReference>
<protein>
    <submittedName>
        <fullName evidence="2">VOC family protein</fullName>
    </submittedName>
</protein>
<accession>A0ABS5Q7I5</accession>
<dbReference type="Proteomes" id="UP000766336">
    <property type="component" value="Unassembled WGS sequence"/>
</dbReference>
<dbReference type="Gene3D" id="3.10.180.10">
    <property type="entry name" value="2,3-Dihydroxybiphenyl 1,2-Dioxygenase, domain 1"/>
    <property type="match status" value="1"/>
</dbReference>
<name>A0ABS5Q7I5_9PROT</name>
<dbReference type="Pfam" id="PF00903">
    <property type="entry name" value="Glyoxalase"/>
    <property type="match status" value="1"/>
</dbReference>
<comment type="caution">
    <text evidence="2">The sequence shown here is derived from an EMBL/GenBank/DDBJ whole genome shotgun (WGS) entry which is preliminary data.</text>
</comment>
<dbReference type="SUPFAM" id="SSF54593">
    <property type="entry name" value="Glyoxalase/Bleomycin resistance protein/Dihydroxybiphenyl dioxygenase"/>
    <property type="match status" value="1"/>
</dbReference>
<reference evidence="2 3" key="1">
    <citation type="submission" date="2021-05" db="EMBL/GenBank/DDBJ databases">
        <title>Roseococcus sp. XZZS9, whole genome shotgun sequencing project.</title>
        <authorList>
            <person name="Zhao G."/>
            <person name="Shen L."/>
        </authorList>
    </citation>
    <scope>NUCLEOTIDE SEQUENCE [LARGE SCALE GENOMIC DNA]</scope>
    <source>
        <strain evidence="2 3">XZZS9</strain>
    </source>
</reference>
<dbReference type="InterPro" id="IPR029068">
    <property type="entry name" value="Glyas_Bleomycin-R_OHBP_Dase"/>
</dbReference>
<gene>
    <name evidence="2" type="ORF">KHU32_01615</name>
</gene>
<feature type="domain" description="VOC" evidence="1">
    <location>
        <begin position="2"/>
        <end position="125"/>
    </location>
</feature>
<organism evidence="2 3">
    <name type="scientific">Roseococcus pinisoli</name>
    <dbReference type="NCBI Taxonomy" id="2835040"/>
    <lineage>
        <taxon>Bacteria</taxon>
        <taxon>Pseudomonadati</taxon>
        <taxon>Pseudomonadota</taxon>
        <taxon>Alphaproteobacteria</taxon>
        <taxon>Acetobacterales</taxon>
        <taxon>Roseomonadaceae</taxon>
        <taxon>Roseococcus</taxon>
    </lineage>
</organism>
<sequence length="130" mass="13627">MRLAWIIHYVPDVQATVDFYTRAFGLSVRFVSGADFAAMETGGTVLAFAREGFVAPQGIPFAPTRPDGPPPAQEIAFEAEDVAAAHAKALAAGAAEVSAPQLKPWGQSVSYLRDPNGALVEICSPLPTSA</sequence>
<evidence type="ECO:0000259" key="1">
    <source>
        <dbReference type="PROSITE" id="PS51819"/>
    </source>
</evidence>
<dbReference type="PANTHER" id="PTHR21366:SF22">
    <property type="entry name" value="VOC DOMAIN-CONTAINING PROTEIN"/>
    <property type="match status" value="1"/>
</dbReference>